<dbReference type="InterPro" id="IPR001555">
    <property type="entry name" value="GART_AS"/>
</dbReference>
<dbReference type="GO" id="GO:0004644">
    <property type="term" value="F:phosphoribosylglycinamide formyltransferase activity"/>
    <property type="evidence" value="ECO:0007669"/>
    <property type="project" value="UniProtKB-EC"/>
</dbReference>
<evidence type="ECO:0000259" key="7">
    <source>
        <dbReference type="Pfam" id="PF00551"/>
    </source>
</evidence>
<evidence type="ECO:0000256" key="2">
    <source>
        <dbReference type="ARBA" id="ARBA00022679"/>
    </source>
</evidence>
<reference evidence="8" key="1">
    <citation type="submission" date="2022-09" db="EMBL/GenBank/DDBJ databases">
        <title>Tahibacter sp. nov., isolated from a fresh water.</title>
        <authorList>
            <person name="Baek J.H."/>
            <person name="Lee J.K."/>
            <person name="Kim J.M."/>
            <person name="Jeon C.O."/>
        </authorList>
    </citation>
    <scope>NUCLEOTIDE SEQUENCE</scope>
    <source>
        <strain evidence="8">W38</strain>
    </source>
</reference>
<name>A0ABY6BHV4_9GAMM</name>
<organism evidence="8 9">
    <name type="scientific">Tahibacter amnicola</name>
    <dbReference type="NCBI Taxonomy" id="2976241"/>
    <lineage>
        <taxon>Bacteria</taxon>
        <taxon>Pseudomonadati</taxon>
        <taxon>Pseudomonadota</taxon>
        <taxon>Gammaproteobacteria</taxon>
        <taxon>Lysobacterales</taxon>
        <taxon>Rhodanobacteraceae</taxon>
        <taxon>Tahibacter</taxon>
    </lineage>
</organism>
<dbReference type="InterPro" id="IPR004607">
    <property type="entry name" value="GART"/>
</dbReference>
<dbReference type="Proteomes" id="UP001064632">
    <property type="component" value="Chromosome"/>
</dbReference>
<keyword evidence="3 6" id="KW-0658">Purine biosynthesis</keyword>
<dbReference type="EC" id="2.1.2.2" evidence="6"/>
<comment type="pathway">
    <text evidence="1 6">Purine metabolism; IMP biosynthesis via de novo pathway; N(2)-formyl-N(1)-(5-phospho-D-ribosyl)glycinamide from N(1)-(5-phospho-D-ribosyl)glycinamide (10-formyl THF route): step 1/1.</text>
</comment>
<evidence type="ECO:0000313" key="8">
    <source>
        <dbReference type="EMBL" id="UXI69435.1"/>
    </source>
</evidence>
<comment type="catalytic activity">
    <reaction evidence="5 6">
        <text>N(1)-(5-phospho-beta-D-ribosyl)glycinamide + (6R)-10-formyltetrahydrofolate = N(2)-formyl-N(1)-(5-phospho-beta-D-ribosyl)glycinamide + (6S)-5,6,7,8-tetrahydrofolate + H(+)</text>
        <dbReference type="Rhea" id="RHEA:15053"/>
        <dbReference type="ChEBI" id="CHEBI:15378"/>
        <dbReference type="ChEBI" id="CHEBI:57453"/>
        <dbReference type="ChEBI" id="CHEBI:143788"/>
        <dbReference type="ChEBI" id="CHEBI:147286"/>
        <dbReference type="ChEBI" id="CHEBI:195366"/>
        <dbReference type="EC" id="2.1.2.2"/>
    </reaction>
</comment>
<evidence type="ECO:0000256" key="5">
    <source>
        <dbReference type="ARBA" id="ARBA00047664"/>
    </source>
</evidence>
<dbReference type="PANTHER" id="PTHR43369">
    <property type="entry name" value="PHOSPHORIBOSYLGLYCINAMIDE FORMYLTRANSFERASE"/>
    <property type="match status" value="1"/>
</dbReference>
<dbReference type="InterPro" id="IPR002376">
    <property type="entry name" value="Formyl_transf_N"/>
</dbReference>
<dbReference type="CDD" id="cd08645">
    <property type="entry name" value="FMT_core_GART"/>
    <property type="match status" value="1"/>
</dbReference>
<keyword evidence="9" id="KW-1185">Reference proteome</keyword>
<dbReference type="RefSeq" id="WP_261696390.1">
    <property type="nucleotide sequence ID" value="NZ_CP104694.1"/>
</dbReference>
<feature type="binding site" evidence="6">
    <location>
        <position position="68"/>
    </location>
    <ligand>
        <name>(6R)-10-formyltetrahydrofolate</name>
        <dbReference type="ChEBI" id="CHEBI:195366"/>
    </ligand>
</feature>
<feature type="active site" description="Proton donor" evidence="6">
    <location>
        <position position="112"/>
    </location>
</feature>
<dbReference type="PANTHER" id="PTHR43369:SF2">
    <property type="entry name" value="PHOSPHORIBOSYLGLYCINAMIDE FORMYLTRANSFERASE"/>
    <property type="match status" value="1"/>
</dbReference>
<gene>
    <name evidence="6 8" type="primary">purN</name>
    <name evidence="8" type="ORF">N4264_07240</name>
</gene>
<evidence type="ECO:0000313" key="9">
    <source>
        <dbReference type="Proteomes" id="UP001064632"/>
    </source>
</evidence>
<dbReference type="SUPFAM" id="SSF53328">
    <property type="entry name" value="Formyltransferase"/>
    <property type="match status" value="1"/>
</dbReference>
<dbReference type="InterPro" id="IPR036477">
    <property type="entry name" value="Formyl_transf_N_sf"/>
</dbReference>
<evidence type="ECO:0000256" key="3">
    <source>
        <dbReference type="ARBA" id="ARBA00022755"/>
    </source>
</evidence>
<protein>
    <recommendedName>
        <fullName evidence="6">Phosphoribosylglycinamide formyltransferase</fullName>
        <ecNumber evidence="6">2.1.2.2</ecNumber>
    </recommendedName>
    <alternativeName>
        <fullName evidence="6">5'-phosphoribosylglycinamide transformylase</fullName>
    </alternativeName>
    <alternativeName>
        <fullName evidence="6">GAR transformylase</fullName>
        <shortName evidence="6">GART</shortName>
    </alternativeName>
</protein>
<evidence type="ECO:0000256" key="6">
    <source>
        <dbReference type="HAMAP-Rule" id="MF_01930"/>
    </source>
</evidence>
<dbReference type="PROSITE" id="PS00373">
    <property type="entry name" value="GART"/>
    <property type="match status" value="1"/>
</dbReference>
<evidence type="ECO:0000256" key="1">
    <source>
        <dbReference type="ARBA" id="ARBA00005054"/>
    </source>
</evidence>
<keyword evidence="2 6" id="KW-0808">Transferase</keyword>
<comment type="similarity">
    <text evidence="4 6">Belongs to the GART family.</text>
</comment>
<dbReference type="NCBIfam" id="TIGR00639">
    <property type="entry name" value="PurN"/>
    <property type="match status" value="1"/>
</dbReference>
<dbReference type="Pfam" id="PF00551">
    <property type="entry name" value="Formyl_trans_N"/>
    <property type="match status" value="1"/>
</dbReference>
<evidence type="ECO:0000256" key="4">
    <source>
        <dbReference type="ARBA" id="ARBA00038440"/>
    </source>
</evidence>
<comment type="function">
    <text evidence="6">Catalyzes the transfer of a formyl group from 10-formyltetrahydrofolate to 5-phospho-ribosyl-glycinamide (GAR), producing 5-phospho-ribosyl-N-formylglycinamide (FGAR) and tetrahydrofolate.</text>
</comment>
<dbReference type="HAMAP" id="MF_01930">
    <property type="entry name" value="PurN"/>
    <property type="match status" value="1"/>
</dbReference>
<feature type="binding site" evidence="6">
    <location>
        <position position="110"/>
    </location>
    <ligand>
        <name>(6R)-10-formyltetrahydrofolate</name>
        <dbReference type="ChEBI" id="CHEBI:195366"/>
    </ligand>
</feature>
<feature type="binding site" evidence="6">
    <location>
        <begin position="15"/>
        <end position="17"/>
    </location>
    <ligand>
        <name>N(1)-(5-phospho-beta-D-ribosyl)glycinamide</name>
        <dbReference type="ChEBI" id="CHEBI:143788"/>
    </ligand>
</feature>
<sequence length="216" mass="22632">MSAPFRIAVLISGRGSNLQALIDAQQAGALPVEILLVASNKATAEGLRKAEAAGIPTLALDPAVYPDRASYDHALFSRVAASGPDLIVLAGFMRIIDPAAVAGWHGRMINIHPSLLPKYPGLKTHQRAIAAGDTVHGASVHFVTAELDGGPVIAQVELPILPGDTPDALAERLLRHEHRLLCHCVAQIAAGRITLGDSGVLVEGQPLGEPLRLFAD</sequence>
<feature type="domain" description="Formyl transferase N-terminal" evidence="7">
    <location>
        <begin position="6"/>
        <end position="183"/>
    </location>
</feature>
<proteinExistence type="inferred from homology"/>
<feature type="binding site" evidence="6">
    <location>
        <begin position="93"/>
        <end position="96"/>
    </location>
    <ligand>
        <name>(6R)-10-formyltetrahydrofolate</name>
        <dbReference type="ChEBI" id="CHEBI:195366"/>
    </ligand>
</feature>
<dbReference type="EMBL" id="CP104694">
    <property type="protein sequence ID" value="UXI69435.1"/>
    <property type="molecule type" value="Genomic_DNA"/>
</dbReference>
<dbReference type="Gene3D" id="3.40.50.170">
    <property type="entry name" value="Formyl transferase, N-terminal domain"/>
    <property type="match status" value="1"/>
</dbReference>
<accession>A0ABY6BHV4</accession>
<feature type="site" description="Raises pKa of active site His" evidence="6">
    <location>
        <position position="148"/>
    </location>
</feature>